<protein>
    <submittedName>
        <fullName evidence="2">Uncharacterized protein</fullName>
    </submittedName>
</protein>
<feature type="compositionally biased region" description="Low complexity" evidence="1">
    <location>
        <begin position="21"/>
        <end position="40"/>
    </location>
</feature>
<reference evidence="2 3" key="1">
    <citation type="journal article" date="2017" name="BMC Genomics">
        <title>Comparative genomic and phylogenomic analyses of the Bifidobacteriaceae family.</title>
        <authorList>
            <person name="Lugli G.A."/>
            <person name="Milani C."/>
            <person name="Turroni F."/>
            <person name="Duranti S."/>
            <person name="Mancabelli L."/>
            <person name="Mangifesta M."/>
            <person name="Ferrario C."/>
            <person name="Modesto M."/>
            <person name="Mattarelli P."/>
            <person name="Jiri K."/>
            <person name="van Sinderen D."/>
            <person name="Ventura M."/>
        </authorList>
    </citation>
    <scope>NUCLEOTIDE SEQUENCE [LARGE SCALE GENOMIC DNA]</scope>
    <source>
        <strain evidence="2 3">LMG 21773</strain>
    </source>
</reference>
<comment type="caution">
    <text evidence="2">The sequence shown here is derived from an EMBL/GenBank/DDBJ whole genome shotgun (WGS) entry which is preliminary data.</text>
</comment>
<gene>
    <name evidence="2" type="ORF">AEAE_0137</name>
</gene>
<proteinExistence type="predicted"/>
<name>A0A261FCJ9_9BIFI</name>
<dbReference type="Proteomes" id="UP000228976">
    <property type="component" value="Unassembled WGS sequence"/>
</dbReference>
<dbReference type="EMBL" id="MWWU01000001">
    <property type="protein sequence ID" value="OZG56828.1"/>
    <property type="molecule type" value="Genomic_DNA"/>
</dbReference>
<organism evidence="2 3">
    <name type="scientific">Aeriscardovia aeriphila</name>
    <dbReference type="NCBI Taxonomy" id="218139"/>
    <lineage>
        <taxon>Bacteria</taxon>
        <taxon>Bacillati</taxon>
        <taxon>Actinomycetota</taxon>
        <taxon>Actinomycetes</taxon>
        <taxon>Bifidobacteriales</taxon>
        <taxon>Bifidobacteriaceae</taxon>
        <taxon>Aeriscardovia</taxon>
    </lineage>
</organism>
<accession>A0A261FCJ9</accession>
<evidence type="ECO:0000313" key="3">
    <source>
        <dbReference type="Proteomes" id="UP000228976"/>
    </source>
</evidence>
<keyword evidence="3" id="KW-1185">Reference proteome</keyword>
<feature type="region of interest" description="Disordered" evidence="1">
    <location>
        <begin position="21"/>
        <end position="52"/>
    </location>
</feature>
<sequence>MPRQLPTGIYQTIDHRAATATTTETVATSRNSCNTSCTSTVTGPDQENKESI</sequence>
<evidence type="ECO:0000256" key="1">
    <source>
        <dbReference type="SAM" id="MobiDB-lite"/>
    </source>
</evidence>
<dbReference type="AlphaFoldDB" id="A0A261FCJ9"/>
<evidence type="ECO:0000313" key="2">
    <source>
        <dbReference type="EMBL" id="OZG56828.1"/>
    </source>
</evidence>